<feature type="chain" id="PRO_5011663819" description="Fibronectin type-III domain-containing protein" evidence="1">
    <location>
        <begin position="19"/>
        <end position="106"/>
    </location>
</feature>
<name>A0A1I0Z1H5_9FLAO</name>
<dbReference type="STRING" id="498292.SAMN05660845_1939"/>
<evidence type="ECO:0000256" key="1">
    <source>
        <dbReference type="SAM" id="SignalP"/>
    </source>
</evidence>
<feature type="signal peptide" evidence="1">
    <location>
        <begin position="1"/>
        <end position="18"/>
    </location>
</feature>
<organism evidence="2 3">
    <name type="scientific">Flavobacterium swingsii</name>
    <dbReference type="NCBI Taxonomy" id="498292"/>
    <lineage>
        <taxon>Bacteria</taxon>
        <taxon>Pseudomonadati</taxon>
        <taxon>Bacteroidota</taxon>
        <taxon>Flavobacteriia</taxon>
        <taxon>Flavobacteriales</taxon>
        <taxon>Flavobacteriaceae</taxon>
        <taxon>Flavobacterium</taxon>
    </lineage>
</organism>
<evidence type="ECO:0000313" key="2">
    <source>
        <dbReference type="EMBL" id="SFB19167.1"/>
    </source>
</evidence>
<reference evidence="3" key="1">
    <citation type="submission" date="2016-10" db="EMBL/GenBank/DDBJ databases">
        <authorList>
            <person name="Varghese N."/>
            <person name="Submissions S."/>
        </authorList>
    </citation>
    <scope>NUCLEOTIDE SEQUENCE [LARGE SCALE GENOMIC DNA]</scope>
    <source>
        <strain evidence="3">DSM 21789</strain>
    </source>
</reference>
<proteinExistence type="predicted"/>
<evidence type="ECO:0008006" key="4">
    <source>
        <dbReference type="Google" id="ProtNLM"/>
    </source>
</evidence>
<dbReference type="Proteomes" id="UP000199604">
    <property type="component" value="Unassembled WGS sequence"/>
</dbReference>
<dbReference type="AlphaFoldDB" id="A0A1I0Z1H5"/>
<evidence type="ECO:0000313" key="3">
    <source>
        <dbReference type="Proteomes" id="UP000199604"/>
    </source>
</evidence>
<sequence>MKTRLLFFMFMAFSFAKAQVATFSAPSSYNITATSATISFQVTSSTTTTLYSQLATGNAGNVALAPLSGAGGSAAGTWVSPKNLTGLTPNTTYYFRYRCDNASGTS</sequence>
<accession>A0A1I0Z1H5</accession>
<dbReference type="EMBL" id="FOJT01000005">
    <property type="protein sequence ID" value="SFB19167.1"/>
    <property type="molecule type" value="Genomic_DNA"/>
</dbReference>
<gene>
    <name evidence="2" type="ORF">SAMN05660845_1939</name>
</gene>
<keyword evidence="1" id="KW-0732">Signal</keyword>
<protein>
    <recommendedName>
        <fullName evidence="4">Fibronectin type-III domain-containing protein</fullName>
    </recommendedName>
</protein>
<dbReference type="RefSeq" id="WP_091476736.1">
    <property type="nucleotide sequence ID" value="NZ_FOJT01000005.1"/>
</dbReference>
<keyword evidence="3" id="KW-1185">Reference proteome</keyword>